<accession>A0A6B0SE81</accession>
<organism evidence="1 2">
    <name type="scientific">Halobacterium bonnevillei</name>
    <dbReference type="NCBI Taxonomy" id="2692200"/>
    <lineage>
        <taxon>Archaea</taxon>
        <taxon>Methanobacteriati</taxon>
        <taxon>Methanobacteriota</taxon>
        <taxon>Stenosarchaea group</taxon>
        <taxon>Halobacteria</taxon>
        <taxon>Halobacteriales</taxon>
        <taxon>Halobacteriaceae</taxon>
        <taxon>Halobacterium</taxon>
    </lineage>
</organism>
<gene>
    <name evidence="1" type="ORF">GRX66_05195</name>
</gene>
<dbReference type="OrthoDB" id="275796at2157"/>
<comment type="caution">
    <text evidence="1">The sequence shown here is derived from an EMBL/GenBank/DDBJ whole genome shotgun (WGS) entry which is preliminary data.</text>
</comment>
<dbReference type="AlphaFoldDB" id="A0A6B0SE81"/>
<dbReference type="RefSeq" id="WP_159525586.1">
    <property type="nucleotide sequence ID" value="NZ_WUUU01000024.1"/>
</dbReference>
<proteinExistence type="predicted"/>
<name>A0A6B0SE81_9EURY</name>
<reference evidence="1 2" key="1">
    <citation type="submission" date="2019-12" db="EMBL/GenBank/DDBJ databases">
        <title>Isolation and characterization of three novel carbon monoxide-oxidizing members of Halobacteria from salione crusts and soils.</title>
        <authorList>
            <person name="Myers M.R."/>
            <person name="King G.M."/>
        </authorList>
    </citation>
    <scope>NUCLEOTIDE SEQUENCE [LARGE SCALE GENOMIC DNA]</scope>
    <source>
        <strain evidence="1 2">PCN9</strain>
    </source>
</reference>
<sequence>MADHLTVHEELTTNHTYHAENNTIEYIEEYRTSVNETTGSVTKEPVYGTAPADTWLKYKGESIAAQAVRQELTANASNRTLDGITVVGSSKPTVHVAVVWTRNKVGDTTHTPHLPQETLHENIPEDVTVTLSVGEKQLTRTYNVTVKERTKM</sequence>
<keyword evidence="2" id="KW-1185">Reference proteome</keyword>
<dbReference type="Proteomes" id="UP000471521">
    <property type="component" value="Unassembled WGS sequence"/>
</dbReference>
<protein>
    <submittedName>
        <fullName evidence="1">Uncharacterized protein</fullName>
    </submittedName>
</protein>
<dbReference type="EMBL" id="WUUU01000024">
    <property type="protein sequence ID" value="MXR20024.1"/>
    <property type="molecule type" value="Genomic_DNA"/>
</dbReference>
<evidence type="ECO:0000313" key="2">
    <source>
        <dbReference type="Proteomes" id="UP000471521"/>
    </source>
</evidence>
<evidence type="ECO:0000313" key="1">
    <source>
        <dbReference type="EMBL" id="MXR20024.1"/>
    </source>
</evidence>